<proteinExistence type="inferred from homology"/>
<gene>
    <name evidence="3" type="ORF">NEZAVI_LOCUS919</name>
</gene>
<evidence type="ECO:0000313" key="4">
    <source>
        <dbReference type="Proteomes" id="UP001152798"/>
    </source>
</evidence>
<reference evidence="3" key="1">
    <citation type="submission" date="2022-01" db="EMBL/GenBank/DDBJ databases">
        <authorList>
            <person name="King R."/>
        </authorList>
    </citation>
    <scope>NUCLEOTIDE SEQUENCE</scope>
</reference>
<name>A0A9P0H213_NEZVI</name>
<evidence type="ECO:0000256" key="1">
    <source>
        <dbReference type="ARBA" id="ARBA00009887"/>
    </source>
</evidence>
<dbReference type="EMBL" id="OV725077">
    <property type="protein sequence ID" value="CAH1389522.1"/>
    <property type="molecule type" value="Genomic_DNA"/>
</dbReference>
<dbReference type="PANTHER" id="PTHR34639:SF1">
    <property type="entry name" value="PROTEIN FLATTOP"/>
    <property type="match status" value="1"/>
</dbReference>
<evidence type="ECO:0000256" key="2">
    <source>
        <dbReference type="ARBA" id="ARBA00033306"/>
    </source>
</evidence>
<sequence length="80" mass="9549">MTDYRYTLVEYEQSFRAPRLGNWEVDKWYPFVKPKARRGHTKVIADNRGHLLPGVPRKAPWGHFKSTWQLPRKITRNIGK</sequence>
<dbReference type="OrthoDB" id="521617at2759"/>
<accession>A0A9P0H213</accession>
<dbReference type="Proteomes" id="UP001152798">
    <property type="component" value="Chromosome 1"/>
</dbReference>
<comment type="similarity">
    <text evidence="1">Belongs to the Flattop family.</text>
</comment>
<dbReference type="GO" id="GO:0036064">
    <property type="term" value="C:ciliary basal body"/>
    <property type="evidence" value="ECO:0007669"/>
    <property type="project" value="TreeGrafter"/>
</dbReference>
<dbReference type="GO" id="GO:0044782">
    <property type="term" value="P:cilium organization"/>
    <property type="evidence" value="ECO:0007669"/>
    <property type="project" value="TreeGrafter"/>
</dbReference>
<dbReference type="Pfam" id="PF22611">
    <property type="entry name" value="CFAP126"/>
    <property type="match status" value="1"/>
</dbReference>
<dbReference type="CDD" id="cd23705">
    <property type="entry name" value="Flattop"/>
    <property type="match status" value="1"/>
</dbReference>
<dbReference type="InterPro" id="IPR038797">
    <property type="entry name" value="Fltp"/>
</dbReference>
<dbReference type="PANTHER" id="PTHR34639">
    <property type="entry name" value="PROTEIN FLATTOP"/>
    <property type="match status" value="1"/>
</dbReference>
<protein>
    <recommendedName>
        <fullName evidence="2">Cilia- and flagella-associated protein 126</fullName>
    </recommendedName>
</protein>
<evidence type="ECO:0000313" key="3">
    <source>
        <dbReference type="EMBL" id="CAH1389522.1"/>
    </source>
</evidence>
<dbReference type="AlphaFoldDB" id="A0A9P0H213"/>
<organism evidence="3 4">
    <name type="scientific">Nezara viridula</name>
    <name type="common">Southern green stink bug</name>
    <name type="synonym">Cimex viridulus</name>
    <dbReference type="NCBI Taxonomy" id="85310"/>
    <lineage>
        <taxon>Eukaryota</taxon>
        <taxon>Metazoa</taxon>
        <taxon>Ecdysozoa</taxon>
        <taxon>Arthropoda</taxon>
        <taxon>Hexapoda</taxon>
        <taxon>Insecta</taxon>
        <taxon>Pterygota</taxon>
        <taxon>Neoptera</taxon>
        <taxon>Paraneoptera</taxon>
        <taxon>Hemiptera</taxon>
        <taxon>Heteroptera</taxon>
        <taxon>Panheteroptera</taxon>
        <taxon>Pentatomomorpha</taxon>
        <taxon>Pentatomoidea</taxon>
        <taxon>Pentatomidae</taxon>
        <taxon>Pentatominae</taxon>
        <taxon>Nezara</taxon>
    </lineage>
</organism>
<keyword evidence="4" id="KW-1185">Reference proteome</keyword>